<sequence length="420" mass="44925">MFAVMAFFVVRDVFFGGGTSSGPTARLAWWLDNARAPSSPHDPLAWPSGDALVLAAGRQVTGYGVVDGTRRWAVALPGDLCAASKVMSGGRIAVLHGGGTFECDRVQVIDVGRGATVWQRPLPPWDSSDDKETQVVIADETVAVQREDEGINAFRLRDGRPVWRHIGLLKGCLYSGVGGGAALVAELKCRGGLTTAMQLLGANDGRPRWTRQLGEDTGLSGIFSTDPVIVGLGDGYGGQVQEVMMLDEAGAPVGRVRLSRDTSRFVHCPDGEVTWCNGIVLNGTTVYLRVASGTFSGQKVVAHDLSTGRLLWESDLGAQAQPVPVAWEGGRLIAAHPPLTLKRRSPNPGAVVALDPRTGRSTRLLSIPTSMAGVHEMIKQEARPYWVNGHFVLVRQEFRTRPEPVLAAFGPPTEKPAGKK</sequence>
<dbReference type="Proteomes" id="UP000274601">
    <property type="component" value="Unassembled WGS sequence"/>
</dbReference>
<evidence type="ECO:0000313" key="2">
    <source>
        <dbReference type="EMBL" id="RKS69070.1"/>
    </source>
</evidence>
<feature type="domain" description="Pyrrolo-quinoline quinone repeat" evidence="1">
    <location>
        <begin position="200"/>
        <end position="367"/>
    </location>
</feature>
<dbReference type="Pfam" id="PF13360">
    <property type="entry name" value="PQQ_2"/>
    <property type="match status" value="2"/>
</dbReference>
<name>A0A495QBL8_9ACTN</name>
<dbReference type="InterPro" id="IPR015943">
    <property type="entry name" value="WD40/YVTN_repeat-like_dom_sf"/>
</dbReference>
<organism evidence="2 3">
    <name type="scientific">Actinomadura pelletieri DSM 43383</name>
    <dbReference type="NCBI Taxonomy" id="1120940"/>
    <lineage>
        <taxon>Bacteria</taxon>
        <taxon>Bacillati</taxon>
        <taxon>Actinomycetota</taxon>
        <taxon>Actinomycetes</taxon>
        <taxon>Streptosporangiales</taxon>
        <taxon>Thermomonosporaceae</taxon>
        <taxon>Actinomadura</taxon>
    </lineage>
</organism>
<protein>
    <submittedName>
        <fullName evidence="2">Outer membrane protein assembly factor BamB</fullName>
    </submittedName>
</protein>
<proteinExistence type="predicted"/>
<gene>
    <name evidence="2" type="ORF">BZB76_6209</name>
</gene>
<dbReference type="InterPro" id="IPR002372">
    <property type="entry name" value="PQQ_rpt_dom"/>
</dbReference>
<dbReference type="RefSeq" id="WP_121437868.1">
    <property type="nucleotide sequence ID" value="NZ_RBWU01000007.1"/>
</dbReference>
<reference evidence="2 3" key="1">
    <citation type="submission" date="2018-10" db="EMBL/GenBank/DDBJ databases">
        <title>Genomic Encyclopedia of Archaeal and Bacterial Type Strains, Phase II (KMG-II): from individual species to whole genera.</title>
        <authorList>
            <person name="Goeker M."/>
        </authorList>
    </citation>
    <scope>NUCLEOTIDE SEQUENCE [LARGE SCALE GENOMIC DNA]</scope>
    <source>
        <strain evidence="2 3">DSM 43383</strain>
    </source>
</reference>
<evidence type="ECO:0000313" key="3">
    <source>
        <dbReference type="Proteomes" id="UP000274601"/>
    </source>
</evidence>
<dbReference type="OrthoDB" id="3449126at2"/>
<dbReference type="AlphaFoldDB" id="A0A495QBL8"/>
<keyword evidence="3" id="KW-1185">Reference proteome</keyword>
<comment type="caution">
    <text evidence="2">The sequence shown here is derived from an EMBL/GenBank/DDBJ whole genome shotgun (WGS) entry which is preliminary data.</text>
</comment>
<accession>A0A495QBL8</accession>
<dbReference type="SUPFAM" id="SSF50998">
    <property type="entry name" value="Quinoprotein alcohol dehydrogenase-like"/>
    <property type="match status" value="1"/>
</dbReference>
<dbReference type="InterPro" id="IPR011047">
    <property type="entry name" value="Quinoprotein_ADH-like_sf"/>
</dbReference>
<dbReference type="Gene3D" id="2.130.10.10">
    <property type="entry name" value="YVTN repeat-like/Quinoprotein amine dehydrogenase"/>
    <property type="match status" value="1"/>
</dbReference>
<evidence type="ECO:0000259" key="1">
    <source>
        <dbReference type="Pfam" id="PF13360"/>
    </source>
</evidence>
<dbReference type="EMBL" id="RBWU01000007">
    <property type="protein sequence ID" value="RKS69070.1"/>
    <property type="molecule type" value="Genomic_DNA"/>
</dbReference>
<feature type="domain" description="Pyrrolo-quinoline quinone repeat" evidence="1">
    <location>
        <begin position="27"/>
        <end position="165"/>
    </location>
</feature>
<dbReference type="Gene3D" id="2.40.10.480">
    <property type="match status" value="1"/>
</dbReference>